<evidence type="ECO:0000313" key="1">
    <source>
        <dbReference type="EMBL" id="ELT50997.1"/>
    </source>
</evidence>
<reference evidence="1 2" key="1">
    <citation type="journal article" date="2013" name="Gut Pathog.">
        <title>Draft genome of Ochrobactrum intermedium strain M86 isolated from non-ulcer dyspeptic individual from India.</title>
        <authorList>
            <person name="Kulkarni G."/>
            <person name="Dhotre D."/>
            <person name="Dharne M."/>
            <person name="Shetty S."/>
            <person name="Chowdhury S."/>
            <person name="Misra V."/>
            <person name="Misra S."/>
            <person name="Patole M."/>
            <person name="Shouche Y."/>
        </authorList>
    </citation>
    <scope>NUCLEOTIDE SEQUENCE [LARGE SCALE GENOMIC DNA]</scope>
    <source>
        <strain evidence="1 2">M86</strain>
    </source>
</reference>
<dbReference type="PATRIC" id="fig|1234597.4.peg.274"/>
<comment type="caution">
    <text evidence="1">The sequence shown here is derived from an EMBL/GenBank/DDBJ whole genome shotgun (WGS) entry which is preliminary data.</text>
</comment>
<name>M5JSH4_9HYPH</name>
<organism evidence="1 2">
    <name type="scientific">Brucella intermedia M86</name>
    <dbReference type="NCBI Taxonomy" id="1234597"/>
    <lineage>
        <taxon>Bacteria</taxon>
        <taxon>Pseudomonadati</taxon>
        <taxon>Pseudomonadota</taxon>
        <taxon>Alphaproteobacteria</taxon>
        <taxon>Hyphomicrobiales</taxon>
        <taxon>Brucellaceae</taxon>
        <taxon>Brucella/Ochrobactrum group</taxon>
        <taxon>Brucella</taxon>
    </lineage>
</organism>
<proteinExistence type="predicted"/>
<dbReference type="EMBL" id="AOGE01000005">
    <property type="protein sequence ID" value="ELT50997.1"/>
    <property type="molecule type" value="Genomic_DNA"/>
</dbReference>
<evidence type="ECO:0000313" key="2">
    <source>
        <dbReference type="Proteomes" id="UP000011971"/>
    </source>
</evidence>
<dbReference type="RefSeq" id="WP_006470391.1">
    <property type="nucleotide sequence ID" value="NZ_AOGE01000005.1"/>
</dbReference>
<accession>M5JSH4</accession>
<sequence length="92" mass="9820">MQERKDQLDAACEIARRAANTMSDADMPPSVISCALWRTAAQIIGAVSPGAAIDVLIDEAARLMKKEAHTVSAFAAEVMQEANGEPTEPPMH</sequence>
<dbReference type="AlphaFoldDB" id="M5JSH4"/>
<gene>
    <name evidence="1" type="ORF">D584_01348</name>
</gene>
<protein>
    <submittedName>
        <fullName evidence="1">Uncharacterized protein</fullName>
    </submittedName>
</protein>
<dbReference type="Proteomes" id="UP000011971">
    <property type="component" value="Unassembled WGS sequence"/>
</dbReference>